<feature type="coiled-coil region" evidence="1">
    <location>
        <begin position="127"/>
        <end position="164"/>
    </location>
</feature>
<sequence>MPRKKSTKSPKVPKTYNDLPAWYRRLLANTDPWHEVEPEEFDEDLSELHESEESQDDTDYEDERYDEDSEEYEDCNCNGDDPHCTCQTSAADDQRDKSSYDNDHCYREQSEEVSECSYQCSDADYYYELKDRRIERKRKLREEMKRDQEDLQQLRALHVEKEKEAHAMRKSLVQRSEGVEWAGEEKTKMESAKNKERQRRHRLQLVATQFHLYSTEYIDHFWSPSLMHIDIPMPYITFYQITADGTVVDLVTWKPVCEADCDLSKLNGQVTYLMPDFDFQFEPFDIPVYASTQAVVLEPPRGEQKMGCEVEFLGGDYLIMRIGRDFILDQAEKSWKKIFIEKTDCLNAPEVLEFVGIHHDPKKRKAELERQVEIKRARREPSPRETFFEMNHPMGWWKQSGWG</sequence>
<feature type="region of interest" description="Disordered" evidence="2">
    <location>
        <begin position="1"/>
        <end position="20"/>
    </location>
</feature>
<comment type="caution">
    <text evidence="3">The sequence shown here is derived from an EMBL/GenBank/DDBJ whole genome shotgun (WGS) entry which is preliminary data.</text>
</comment>
<dbReference type="AlphaFoldDB" id="A0AAN9UP12"/>
<keyword evidence="1" id="KW-0175">Coiled coil</keyword>
<organism evidence="3 4">
    <name type="scientific">Diatrype stigma</name>
    <dbReference type="NCBI Taxonomy" id="117547"/>
    <lineage>
        <taxon>Eukaryota</taxon>
        <taxon>Fungi</taxon>
        <taxon>Dikarya</taxon>
        <taxon>Ascomycota</taxon>
        <taxon>Pezizomycotina</taxon>
        <taxon>Sordariomycetes</taxon>
        <taxon>Xylariomycetidae</taxon>
        <taxon>Xylariales</taxon>
        <taxon>Diatrypaceae</taxon>
        <taxon>Diatrype</taxon>
    </lineage>
</organism>
<proteinExistence type="predicted"/>
<evidence type="ECO:0000313" key="3">
    <source>
        <dbReference type="EMBL" id="KAK7752499.1"/>
    </source>
</evidence>
<keyword evidence="4" id="KW-1185">Reference proteome</keyword>
<feature type="compositionally biased region" description="Basic and acidic residues" evidence="2">
    <location>
        <begin position="92"/>
        <end position="102"/>
    </location>
</feature>
<accession>A0AAN9UP12</accession>
<evidence type="ECO:0000256" key="2">
    <source>
        <dbReference type="SAM" id="MobiDB-lite"/>
    </source>
</evidence>
<feature type="compositionally biased region" description="Acidic residues" evidence="2">
    <location>
        <begin position="53"/>
        <end position="74"/>
    </location>
</feature>
<reference evidence="3 4" key="1">
    <citation type="submission" date="2024-02" db="EMBL/GenBank/DDBJ databases">
        <title>De novo assembly and annotation of 12 fungi associated with fruit tree decline syndrome in Ontario, Canada.</title>
        <authorList>
            <person name="Sulman M."/>
            <person name="Ellouze W."/>
            <person name="Ilyukhin E."/>
        </authorList>
    </citation>
    <scope>NUCLEOTIDE SEQUENCE [LARGE SCALE GENOMIC DNA]</scope>
    <source>
        <strain evidence="3 4">M11/M66-122</strain>
    </source>
</reference>
<evidence type="ECO:0000256" key="1">
    <source>
        <dbReference type="SAM" id="Coils"/>
    </source>
</evidence>
<dbReference type="EMBL" id="JAKJXP020000037">
    <property type="protein sequence ID" value="KAK7752499.1"/>
    <property type="molecule type" value="Genomic_DNA"/>
</dbReference>
<dbReference type="Proteomes" id="UP001320420">
    <property type="component" value="Unassembled WGS sequence"/>
</dbReference>
<name>A0AAN9UP12_9PEZI</name>
<gene>
    <name evidence="3" type="ORF">SLS62_005467</name>
</gene>
<protein>
    <submittedName>
        <fullName evidence="3">Uncharacterized protein</fullName>
    </submittedName>
</protein>
<evidence type="ECO:0000313" key="4">
    <source>
        <dbReference type="Proteomes" id="UP001320420"/>
    </source>
</evidence>
<feature type="region of interest" description="Disordered" evidence="2">
    <location>
        <begin position="33"/>
        <end position="102"/>
    </location>
</feature>